<accession>A0ABW3F515</accession>
<proteinExistence type="predicted"/>
<sequence>MTTHVKQALQTLRTSDFKHWVTTFWLVKRKLSQQQAKYSVLKVDTDSKLELKLKNAVTEKILNQEYQLDDYDFLTADQDKSLLTIASSDTDVMLIQAEIEKGTANAKVEQYEQLLDSWAMVIKLEHQDQAIYAYRKINKFNHAARLSHVSFIQFKDQELKDLDEKEIFTIDTQVDFFTYDGTTFITNKKEFESTLNFRAGMEKNRDVVLQEFVDLNIFSDATLLKEHIGANLNYLRKVSSIQKSGYYKDAKFMEELVKVNQSKNWGLQVENGAIVINETTIDLVLTLLNNGRLESPINHEIFDAAVKKKVT</sequence>
<keyword evidence="2" id="KW-1185">Reference proteome</keyword>
<dbReference type="InterPro" id="IPR032359">
    <property type="entry name" value="KwaB-like"/>
</dbReference>
<dbReference type="Pfam" id="PF16162">
    <property type="entry name" value="KwaB"/>
    <property type="match status" value="1"/>
</dbReference>
<name>A0ABW3F515_9PROT</name>
<comment type="caution">
    <text evidence="1">The sequence shown here is derived from an EMBL/GenBank/DDBJ whole genome shotgun (WGS) entry which is preliminary data.</text>
</comment>
<organism evidence="1 2">
    <name type="scientific">Methylophilus luteus</name>
    <dbReference type="NCBI Taxonomy" id="640108"/>
    <lineage>
        <taxon>Bacteria</taxon>
        <taxon>Pseudomonadati</taxon>
        <taxon>Pseudomonadota</taxon>
        <taxon>Betaproteobacteria</taxon>
        <taxon>Nitrosomonadales</taxon>
        <taxon>Methylophilaceae</taxon>
        <taxon>Methylophilus</taxon>
    </lineage>
</organism>
<gene>
    <name evidence="1" type="ORF">ACFQ1Z_07290</name>
</gene>
<dbReference type="Proteomes" id="UP001597128">
    <property type="component" value="Unassembled WGS sequence"/>
</dbReference>
<evidence type="ECO:0000313" key="2">
    <source>
        <dbReference type="Proteomes" id="UP001597128"/>
    </source>
</evidence>
<reference evidence="2" key="1">
    <citation type="journal article" date="2019" name="Int. J. Syst. Evol. Microbiol.">
        <title>The Global Catalogue of Microorganisms (GCM) 10K type strain sequencing project: providing services to taxonomists for standard genome sequencing and annotation.</title>
        <authorList>
            <consortium name="The Broad Institute Genomics Platform"/>
            <consortium name="The Broad Institute Genome Sequencing Center for Infectious Disease"/>
            <person name="Wu L."/>
            <person name="Ma J."/>
        </authorList>
    </citation>
    <scope>NUCLEOTIDE SEQUENCE [LARGE SCALE GENOMIC DNA]</scope>
    <source>
        <strain evidence="2">CCUG 58412</strain>
    </source>
</reference>
<dbReference type="EMBL" id="JBHTKB010000001">
    <property type="protein sequence ID" value="MFD0913345.1"/>
    <property type="molecule type" value="Genomic_DNA"/>
</dbReference>
<protein>
    <submittedName>
        <fullName evidence="1">Kiwa anti-phage protein KwaB-like domain-containing protein</fullName>
    </submittedName>
</protein>
<evidence type="ECO:0000313" key="1">
    <source>
        <dbReference type="EMBL" id="MFD0913345.1"/>
    </source>
</evidence>
<dbReference type="RefSeq" id="WP_379056668.1">
    <property type="nucleotide sequence ID" value="NZ_JBHTKB010000001.1"/>
</dbReference>